<dbReference type="PANTHER" id="PTHR20863:SF76">
    <property type="entry name" value="CARRIER DOMAIN-CONTAINING PROTEIN"/>
    <property type="match status" value="1"/>
</dbReference>
<dbReference type="HAMAP" id="MF_01217">
    <property type="entry name" value="Acyl_carrier"/>
    <property type="match status" value="1"/>
</dbReference>
<dbReference type="UniPathway" id="UPA00094"/>
<keyword evidence="3" id="KW-0276">Fatty acid metabolism</keyword>
<keyword evidence="2 3" id="KW-0597">Phosphoprotein</keyword>
<accession>A0A367ZT94</accession>
<comment type="subcellular location">
    <subcellularLocation>
        <location evidence="3">Cytoplasm</location>
    </subcellularLocation>
</comment>
<dbReference type="GO" id="GO:0005829">
    <property type="term" value="C:cytosol"/>
    <property type="evidence" value="ECO:0007669"/>
    <property type="project" value="TreeGrafter"/>
</dbReference>
<dbReference type="PROSITE" id="PS50075">
    <property type="entry name" value="CARRIER"/>
    <property type="match status" value="1"/>
</dbReference>
<evidence type="ECO:0000256" key="2">
    <source>
        <dbReference type="ARBA" id="ARBA00022553"/>
    </source>
</evidence>
<dbReference type="SUPFAM" id="SSF47336">
    <property type="entry name" value="ACP-like"/>
    <property type="match status" value="1"/>
</dbReference>
<evidence type="ECO:0000256" key="1">
    <source>
        <dbReference type="ARBA" id="ARBA00022450"/>
    </source>
</evidence>
<dbReference type="Gene3D" id="1.10.1200.10">
    <property type="entry name" value="ACP-like"/>
    <property type="match status" value="1"/>
</dbReference>
<dbReference type="GO" id="GO:0000035">
    <property type="term" value="F:acyl binding"/>
    <property type="evidence" value="ECO:0007669"/>
    <property type="project" value="TreeGrafter"/>
</dbReference>
<dbReference type="EMBL" id="QOQW01000002">
    <property type="protein sequence ID" value="RCK81266.1"/>
    <property type="molecule type" value="Genomic_DNA"/>
</dbReference>
<keyword evidence="3" id="KW-0444">Lipid biosynthesis</keyword>
<feature type="domain" description="Carrier" evidence="4">
    <location>
        <begin position="3"/>
        <end position="80"/>
    </location>
</feature>
<dbReference type="Pfam" id="PF00550">
    <property type="entry name" value="PP-binding"/>
    <property type="match status" value="1"/>
</dbReference>
<evidence type="ECO:0000259" key="4">
    <source>
        <dbReference type="PROSITE" id="PS50075"/>
    </source>
</evidence>
<dbReference type="InterPro" id="IPR003231">
    <property type="entry name" value="ACP"/>
</dbReference>
<protein>
    <recommendedName>
        <fullName evidence="3">Acyl carrier protein</fullName>
        <shortName evidence="3">ACP</shortName>
    </recommendedName>
</protein>
<keyword evidence="3" id="KW-0275">Fatty acid biosynthesis</keyword>
<dbReference type="InterPro" id="IPR036736">
    <property type="entry name" value="ACP-like_sf"/>
</dbReference>
<sequence length="132" mass="15045">MYEDIFDRVRDAIHESLGVTKDRITLKARLIDDLGSDSLDLLDILFALEEKFGIKIKRGQIEAMARQGIPDAEFEVDGQITERGAARLREVLPEVEPHHIVAGMPLARLPYLFTVETFCRLVQAKLREKEGR</sequence>
<gene>
    <name evidence="3" type="primary">acpP</name>
    <name evidence="5" type="ORF">OZSIB_2135</name>
</gene>
<dbReference type="Proteomes" id="UP000252355">
    <property type="component" value="Unassembled WGS sequence"/>
</dbReference>
<dbReference type="GO" id="GO:0000036">
    <property type="term" value="F:acyl carrier activity"/>
    <property type="evidence" value="ECO:0007669"/>
    <property type="project" value="UniProtKB-UniRule"/>
</dbReference>
<keyword evidence="3" id="KW-0443">Lipid metabolism</keyword>
<dbReference type="AlphaFoldDB" id="A0A367ZT94"/>
<proteinExistence type="inferred from homology"/>
<feature type="modified residue" description="O-(pantetheine 4'-phosphoryl)serine" evidence="3">
    <location>
        <position position="38"/>
    </location>
</feature>
<keyword evidence="1 3" id="KW-0596">Phosphopantetheine</keyword>
<dbReference type="InterPro" id="IPR009081">
    <property type="entry name" value="PP-bd_ACP"/>
</dbReference>
<comment type="pathway">
    <text evidence="3">Lipid metabolism; fatty acid biosynthesis.</text>
</comment>
<keyword evidence="3" id="KW-0963">Cytoplasm</keyword>
<comment type="function">
    <text evidence="3">Carrier of the growing fatty acid chain in fatty acid biosynthesis.</text>
</comment>
<evidence type="ECO:0000256" key="3">
    <source>
        <dbReference type="HAMAP-Rule" id="MF_01217"/>
    </source>
</evidence>
<dbReference type="GO" id="GO:0009245">
    <property type="term" value="P:lipid A biosynthetic process"/>
    <property type="evidence" value="ECO:0007669"/>
    <property type="project" value="TreeGrafter"/>
</dbReference>
<reference evidence="5 6" key="1">
    <citation type="submission" date="2018-05" db="EMBL/GenBank/DDBJ databases">
        <title>A metagenomic window into the 2 km-deep terrestrial subsurface aquifer revealed taxonomically and functionally diverse microbial community comprising novel uncultured bacterial lineages.</title>
        <authorList>
            <person name="Kadnikov V.V."/>
            <person name="Mardanov A.V."/>
            <person name="Beletsky A.V."/>
            <person name="Banks D."/>
            <person name="Pimenov N.V."/>
            <person name="Frank Y.A."/>
            <person name="Karnachuk O.V."/>
            <person name="Ravin N.V."/>
        </authorList>
    </citation>
    <scope>NUCLEOTIDE SEQUENCE [LARGE SCALE GENOMIC DNA]</scope>
    <source>
        <strain evidence="5">BY5</strain>
    </source>
</reference>
<evidence type="ECO:0000313" key="5">
    <source>
        <dbReference type="EMBL" id="RCK81266.1"/>
    </source>
</evidence>
<organism evidence="5 6">
    <name type="scientific">Candidatus Ozemobacter sibiricus</name>
    <dbReference type="NCBI Taxonomy" id="2268124"/>
    <lineage>
        <taxon>Bacteria</taxon>
        <taxon>Candidatus Ozemobacteria</taxon>
        <taxon>Candidatus Ozemobacterales</taxon>
        <taxon>Candidatus Ozemobacteraceae</taxon>
        <taxon>Candidatus Ozemobacter</taxon>
    </lineage>
</organism>
<name>A0A367ZT94_9BACT</name>
<dbReference type="GO" id="GO:0016020">
    <property type="term" value="C:membrane"/>
    <property type="evidence" value="ECO:0007669"/>
    <property type="project" value="GOC"/>
</dbReference>
<comment type="PTM">
    <text evidence="3">4'-phosphopantetheine is transferred from CoA to a specific serine of apo-ACP by AcpS. This modification is essential for activity because fatty acids are bound in thioester linkage to the sulfhydryl of the prosthetic group.</text>
</comment>
<comment type="similarity">
    <text evidence="3">Belongs to the acyl carrier protein (ACP) family.</text>
</comment>
<comment type="caution">
    <text evidence="5">The sequence shown here is derived from an EMBL/GenBank/DDBJ whole genome shotgun (WGS) entry which is preliminary data.</text>
</comment>
<dbReference type="PANTHER" id="PTHR20863">
    <property type="entry name" value="ACYL CARRIER PROTEIN"/>
    <property type="match status" value="1"/>
</dbReference>
<evidence type="ECO:0000313" key="6">
    <source>
        <dbReference type="Proteomes" id="UP000252355"/>
    </source>
</evidence>